<dbReference type="InterPro" id="IPR009594">
    <property type="entry name" value="Tscrpt_reg_HTH_AraC_N"/>
</dbReference>
<dbReference type="SMART" id="SM00342">
    <property type="entry name" value="HTH_ARAC"/>
    <property type="match status" value="1"/>
</dbReference>
<proteinExistence type="predicted"/>
<keyword evidence="5" id="KW-1185">Reference proteome</keyword>
<gene>
    <name evidence="4" type="ORF">CYR55_17145</name>
</gene>
<dbReference type="PANTHER" id="PTHR43436:SF1">
    <property type="entry name" value="TRANSCRIPTIONAL REGULATORY PROTEIN"/>
    <property type="match status" value="1"/>
</dbReference>
<sequence length="304" mass="33015">MQGLEDLRATLCKQIARLGGHSPFYTAIDGMIMLQAKTDRHPTHLLHQPALCIVVQGEKWTAFGERKLTYRAGQAMVVGLEMPGTSQVVEGDDASPYLSLVLTLDQAIMREVCETLPMLPPPPEDNGAFVVDLDAPLLACAARAVSLLDNPDAIPLLYPGIMREVGYWLLTGPHGGALAQRITGTGPQRRMAGAVHALRTQFAEPVRISDLAAIAGLSPSAFHRHFRALTGMTPLTFQKQLRLMEARRLMLTGNISAESAAFAVGYASASQFSREYARLFGAPPRRDIVRLQPPDAGVNLREKG</sequence>
<dbReference type="AlphaFoldDB" id="A0A2N5DZM6"/>
<dbReference type="GO" id="GO:0003700">
    <property type="term" value="F:DNA-binding transcription factor activity"/>
    <property type="evidence" value="ECO:0007669"/>
    <property type="project" value="InterPro"/>
</dbReference>
<protein>
    <submittedName>
        <fullName evidence="4">AraC family transcriptional regulator</fullName>
    </submittedName>
</protein>
<dbReference type="Pfam" id="PF12833">
    <property type="entry name" value="HTH_18"/>
    <property type="match status" value="1"/>
</dbReference>
<comment type="caution">
    <text evidence="4">The sequence shown here is derived from an EMBL/GenBank/DDBJ whole genome shotgun (WGS) entry which is preliminary data.</text>
</comment>
<dbReference type="Proteomes" id="UP000234240">
    <property type="component" value="Unassembled WGS sequence"/>
</dbReference>
<dbReference type="GO" id="GO:0043565">
    <property type="term" value="F:sequence-specific DNA binding"/>
    <property type="evidence" value="ECO:0007669"/>
    <property type="project" value="InterPro"/>
</dbReference>
<evidence type="ECO:0000313" key="5">
    <source>
        <dbReference type="Proteomes" id="UP000234240"/>
    </source>
</evidence>
<dbReference type="OrthoDB" id="34150at2"/>
<evidence type="ECO:0000256" key="2">
    <source>
        <dbReference type="ARBA" id="ARBA00023163"/>
    </source>
</evidence>
<dbReference type="Gene3D" id="1.10.10.60">
    <property type="entry name" value="Homeodomain-like"/>
    <property type="match status" value="2"/>
</dbReference>
<reference evidence="4 5" key="1">
    <citation type="submission" date="2017-12" db="EMBL/GenBank/DDBJ databases">
        <title>Characterization of six clinical isolates of Enterochimera gen. nov., a novel genus of the Yersiniaciae family and the three species Enterochimera arupensis sp. nov., Enterochimera coloradensis sp. nov, and Enterochimera californica sp. nov.</title>
        <authorList>
            <person name="Rossi A."/>
            <person name="Fisher M."/>
        </authorList>
    </citation>
    <scope>NUCLEOTIDE SEQUENCE [LARGE SCALE GENOMIC DNA]</scope>
    <source>
        <strain evidence="5">2015-Iso6</strain>
    </source>
</reference>
<dbReference type="InterPro" id="IPR018060">
    <property type="entry name" value="HTH_AraC"/>
</dbReference>
<dbReference type="PANTHER" id="PTHR43436">
    <property type="entry name" value="ARAC-FAMILY TRANSCRIPTIONAL REGULATOR"/>
    <property type="match status" value="1"/>
</dbReference>
<accession>A0A2N5DZM6</accession>
<organism evidence="4 5">
    <name type="scientific">Chimaeribacter californicus</name>
    <dbReference type="NCBI Taxonomy" id="2060067"/>
    <lineage>
        <taxon>Bacteria</taxon>
        <taxon>Pseudomonadati</taxon>
        <taxon>Pseudomonadota</taxon>
        <taxon>Gammaproteobacteria</taxon>
        <taxon>Enterobacterales</taxon>
        <taxon>Yersiniaceae</taxon>
        <taxon>Chimaeribacter</taxon>
    </lineage>
</organism>
<evidence type="ECO:0000313" key="4">
    <source>
        <dbReference type="EMBL" id="PLR33310.1"/>
    </source>
</evidence>
<evidence type="ECO:0000259" key="3">
    <source>
        <dbReference type="PROSITE" id="PS01124"/>
    </source>
</evidence>
<dbReference type="InterPro" id="IPR009057">
    <property type="entry name" value="Homeodomain-like_sf"/>
</dbReference>
<dbReference type="EMBL" id="PJZF01000017">
    <property type="protein sequence ID" value="PLR33310.1"/>
    <property type="molecule type" value="Genomic_DNA"/>
</dbReference>
<dbReference type="SUPFAM" id="SSF46689">
    <property type="entry name" value="Homeodomain-like"/>
    <property type="match status" value="2"/>
</dbReference>
<evidence type="ECO:0000256" key="1">
    <source>
        <dbReference type="ARBA" id="ARBA00023015"/>
    </source>
</evidence>
<keyword evidence="2" id="KW-0804">Transcription</keyword>
<dbReference type="Pfam" id="PF06719">
    <property type="entry name" value="AraC_N"/>
    <property type="match status" value="1"/>
</dbReference>
<keyword evidence="1" id="KW-0805">Transcription regulation</keyword>
<feature type="domain" description="HTH araC/xylS-type" evidence="3">
    <location>
        <begin position="192"/>
        <end position="290"/>
    </location>
</feature>
<dbReference type="PROSITE" id="PS01124">
    <property type="entry name" value="HTH_ARAC_FAMILY_2"/>
    <property type="match status" value="1"/>
</dbReference>
<name>A0A2N5DZM6_9GAMM</name>